<dbReference type="Gene3D" id="3.10.105.10">
    <property type="entry name" value="Dipeptide-binding Protein, Domain 3"/>
    <property type="match status" value="1"/>
</dbReference>
<dbReference type="EMBL" id="AVFL01000052">
    <property type="protein sequence ID" value="EWY36126.1"/>
    <property type="molecule type" value="Genomic_DNA"/>
</dbReference>
<dbReference type="AlphaFoldDB" id="W9GU14"/>
<comment type="similarity">
    <text evidence="2">Belongs to the bacterial solute-binding protein 5 family.</text>
</comment>
<feature type="signal peptide" evidence="4">
    <location>
        <begin position="1"/>
        <end position="30"/>
    </location>
</feature>
<keyword evidence="7" id="KW-1185">Reference proteome</keyword>
<dbReference type="PATRIC" id="fig|1385369.3.peg.6849"/>
<evidence type="ECO:0000256" key="3">
    <source>
        <dbReference type="ARBA" id="ARBA00022729"/>
    </source>
</evidence>
<dbReference type="Proteomes" id="UP000019486">
    <property type="component" value="Unassembled WGS sequence"/>
</dbReference>
<comment type="caution">
    <text evidence="6">The sequence shown here is derived from an EMBL/GenBank/DDBJ whole genome shotgun (WGS) entry which is preliminary data.</text>
</comment>
<evidence type="ECO:0000259" key="5">
    <source>
        <dbReference type="Pfam" id="PF00496"/>
    </source>
</evidence>
<dbReference type="InterPro" id="IPR030678">
    <property type="entry name" value="Peptide/Ni-bd"/>
</dbReference>
<dbReference type="PANTHER" id="PTHR30290:SF64">
    <property type="entry name" value="ABC TRANSPORTER PERIPLASMIC BINDING PROTEIN"/>
    <property type="match status" value="1"/>
</dbReference>
<feature type="domain" description="Solute-binding protein family 5" evidence="5">
    <location>
        <begin position="110"/>
        <end position="525"/>
    </location>
</feature>
<name>W9GU14_9PROT</name>
<dbReference type="InterPro" id="IPR000914">
    <property type="entry name" value="SBP_5_dom"/>
</dbReference>
<gene>
    <name evidence="6" type="ORF">N825_29665</name>
</gene>
<evidence type="ECO:0000256" key="1">
    <source>
        <dbReference type="ARBA" id="ARBA00004418"/>
    </source>
</evidence>
<dbReference type="SUPFAM" id="SSF53850">
    <property type="entry name" value="Periplasmic binding protein-like II"/>
    <property type="match status" value="1"/>
</dbReference>
<dbReference type="GO" id="GO:0043190">
    <property type="term" value="C:ATP-binding cassette (ABC) transporter complex"/>
    <property type="evidence" value="ECO:0007669"/>
    <property type="project" value="InterPro"/>
</dbReference>
<dbReference type="GO" id="GO:0042884">
    <property type="term" value="P:microcin transport"/>
    <property type="evidence" value="ECO:0007669"/>
    <property type="project" value="TreeGrafter"/>
</dbReference>
<protein>
    <submittedName>
        <fullName evidence="6">Peptide ABC transporter substrate-binding protein</fullName>
    </submittedName>
</protein>
<dbReference type="GO" id="GO:0015833">
    <property type="term" value="P:peptide transport"/>
    <property type="evidence" value="ECO:0007669"/>
    <property type="project" value="TreeGrafter"/>
</dbReference>
<sequence length="612" mass="68546">MRDFQIRRLAAAALLPLIAAASWTAPSAKAGESRPAHAIAMHGEPRYPAGFDHFGYVDPDAPKGGVFRNAATGTFDTLNPHITRGRAALGLGYVTESLMRRSWDEPFSLYGLIAESITVPDDRSWVEFTLRPEARWHDGWPITPADVLFSWRTLRDHGRPNHRSYYARVATAIQTGERSVRFTFSEEGASEDGTGDREMALIMGLMPILPEHAWKGRDFDRTTLEPPLGSGPYRIDRFEPGRSIVYRRVPDYWGRDLSINRGQYNFDEIRYDYYRDDGVALEAFKAGAYDFRRETDPAKWATGYDFPAARDGRVTLETLAHGRPEPMRALIFNTRRPWFSDRRVRAALAQALDFDWINRALFHGAYHRTASYYPNSELAAEGPPGPAELAVLEPLRRDLPPEVFGPAYVPPSTDGGGPAGLRANLRRALDLLAQAGWTIREGGLVDAAGAALEFEILLVSPDDEKIALEYGRALRRIGVVARVRTVDSAQYQARLEDFDFDMTLNRWTSTLSPGNEQPYYWGSEAADQRGSRNYAGIRSPAIDALAKGLGAATDRADLVARVRALDRALTWGHYVVPLHHLPGDRVAYWSRLRRPAVTPIYGMVIDAWWSAD</sequence>
<comment type="subcellular location">
    <subcellularLocation>
        <location evidence="1">Periplasm</location>
    </subcellularLocation>
</comment>
<evidence type="ECO:0000313" key="6">
    <source>
        <dbReference type="EMBL" id="EWY36126.1"/>
    </source>
</evidence>
<dbReference type="PANTHER" id="PTHR30290">
    <property type="entry name" value="PERIPLASMIC BINDING COMPONENT OF ABC TRANSPORTER"/>
    <property type="match status" value="1"/>
</dbReference>
<dbReference type="STRING" id="1385369.N825_29665"/>
<evidence type="ECO:0000256" key="2">
    <source>
        <dbReference type="ARBA" id="ARBA00005695"/>
    </source>
</evidence>
<dbReference type="GO" id="GO:1904680">
    <property type="term" value="F:peptide transmembrane transporter activity"/>
    <property type="evidence" value="ECO:0007669"/>
    <property type="project" value="TreeGrafter"/>
</dbReference>
<organism evidence="6 7">
    <name type="scientific">Skermanella stibiiresistens SB22</name>
    <dbReference type="NCBI Taxonomy" id="1385369"/>
    <lineage>
        <taxon>Bacteria</taxon>
        <taxon>Pseudomonadati</taxon>
        <taxon>Pseudomonadota</taxon>
        <taxon>Alphaproteobacteria</taxon>
        <taxon>Rhodospirillales</taxon>
        <taxon>Azospirillaceae</taxon>
        <taxon>Skermanella</taxon>
    </lineage>
</organism>
<dbReference type="OrthoDB" id="9803988at2"/>
<accession>W9GU14</accession>
<feature type="chain" id="PRO_5004924674" evidence="4">
    <location>
        <begin position="31"/>
        <end position="612"/>
    </location>
</feature>
<dbReference type="CDD" id="cd08497">
    <property type="entry name" value="MbnE-like"/>
    <property type="match status" value="1"/>
</dbReference>
<proteinExistence type="inferred from homology"/>
<dbReference type="Pfam" id="PF00496">
    <property type="entry name" value="SBP_bac_5"/>
    <property type="match status" value="1"/>
</dbReference>
<reference evidence="6 7" key="1">
    <citation type="submission" date="2013-08" db="EMBL/GenBank/DDBJ databases">
        <title>The genome sequence of Skermanella stibiiresistens.</title>
        <authorList>
            <person name="Zhu W."/>
            <person name="Wang G."/>
        </authorList>
    </citation>
    <scope>NUCLEOTIDE SEQUENCE [LARGE SCALE GENOMIC DNA]</scope>
    <source>
        <strain evidence="6 7">SB22</strain>
    </source>
</reference>
<dbReference type="GO" id="GO:0030288">
    <property type="term" value="C:outer membrane-bounded periplasmic space"/>
    <property type="evidence" value="ECO:0007669"/>
    <property type="project" value="TreeGrafter"/>
</dbReference>
<evidence type="ECO:0000256" key="4">
    <source>
        <dbReference type="SAM" id="SignalP"/>
    </source>
</evidence>
<dbReference type="Gene3D" id="3.40.190.10">
    <property type="entry name" value="Periplasmic binding protein-like II"/>
    <property type="match status" value="1"/>
</dbReference>
<dbReference type="InterPro" id="IPR039424">
    <property type="entry name" value="SBP_5"/>
</dbReference>
<dbReference type="PIRSF" id="PIRSF002741">
    <property type="entry name" value="MppA"/>
    <property type="match status" value="1"/>
</dbReference>
<dbReference type="RefSeq" id="WP_037461269.1">
    <property type="nucleotide sequence ID" value="NZ_AVFL01000052.1"/>
</dbReference>
<keyword evidence="3 4" id="KW-0732">Signal</keyword>
<evidence type="ECO:0000313" key="7">
    <source>
        <dbReference type="Proteomes" id="UP000019486"/>
    </source>
</evidence>